<evidence type="ECO:0000313" key="3">
    <source>
        <dbReference type="EMBL" id="MDQ0479742.1"/>
    </source>
</evidence>
<gene>
    <name evidence="3" type="ORF">QOZ93_001484</name>
</gene>
<comment type="caution">
    <text evidence="3">The sequence shown here is derived from an EMBL/GenBank/DDBJ whole genome shotgun (WGS) entry which is preliminary data.</text>
</comment>
<reference evidence="3 4" key="1">
    <citation type="submission" date="2023-07" db="EMBL/GenBank/DDBJ databases">
        <title>Genomic Encyclopedia of Type Strains, Phase IV (KMG-IV): sequencing the most valuable type-strain genomes for metagenomic binning, comparative biology and taxonomic classification.</title>
        <authorList>
            <person name="Goeker M."/>
        </authorList>
    </citation>
    <scope>NUCLEOTIDE SEQUENCE [LARGE SCALE GENOMIC DNA]</scope>
    <source>
        <strain evidence="3 4">DSM 1400</strain>
    </source>
</reference>
<evidence type="ECO:0000256" key="1">
    <source>
        <dbReference type="ARBA" id="ARBA00023125"/>
    </source>
</evidence>
<name>A0ABU0JV00_HATLI</name>
<accession>A0ABU0JV00</accession>
<dbReference type="Proteomes" id="UP001224418">
    <property type="component" value="Unassembled WGS sequence"/>
</dbReference>
<dbReference type="InterPro" id="IPR001387">
    <property type="entry name" value="Cro/C1-type_HTH"/>
</dbReference>
<dbReference type="EMBL" id="JAUSWN010000011">
    <property type="protein sequence ID" value="MDQ0479742.1"/>
    <property type="molecule type" value="Genomic_DNA"/>
</dbReference>
<dbReference type="RefSeq" id="WP_111941940.1">
    <property type="nucleotide sequence ID" value="NZ_BAAACJ010000036.1"/>
</dbReference>
<proteinExistence type="predicted"/>
<feature type="domain" description="HTH cro/C1-type" evidence="2">
    <location>
        <begin position="5"/>
        <end position="59"/>
    </location>
</feature>
<dbReference type="Gene3D" id="1.10.260.40">
    <property type="entry name" value="lambda repressor-like DNA-binding domains"/>
    <property type="match status" value="1"/>
</dbReference>
<evidence type="ECO:0000259" key="2">
    <source>
        <dbReference type="PROSITE" id="PS50943"/>
    </source>
</evidence>
<keyword evidence="1" id="KW-0238">DNA-binding</keyword>
<protein>
    <submittedName>
        <fullName evidence="3">Transcriptional regulator</fullName>
    </submittedName>
</protein>
<keyword evidence="4" id="KW-1185">Reference proteome</keyword>
<dbReference type="PANTHER" id="PTHR46558">
    <property type="entry name" value="TRACRIPTIONAL REGULATORY PROTEIN-RELATED-RELATED"/>
    <property type="match status" value="1"/>
</dbReference>
<dbReference type="PANTHER" id="PTHR46558:SF4">
    <property type="entry name" value="DNA-BIDING PHAGE PROTEIN"/>
    <property type="match status" value="1"/>
</dbReference>
<dbReference type="SMART" id="SM00530">
    <property type="entry name" value="HTH_XRE"/>
    <property type="match status" value="1"/>
</dbReference>
<dbReference type="PROSITE" id="PS50943">
    <property type="entry name" value="HTH_CROC1"/>
    <property type="match status" value="1"/>
</dbReference>
<dbReference type="CDD" id="cd00093">
    <property type="entry name" value="HTH_XRE"/>
    <property type="match status" value="1"/>
</dbReference>
<dbReference type="InterPro" id="IPR010982">
    <property type="entry name" value="Lambda_DNA-bd_dom_sf"/>
</dbReference>
<evidence type="ECO:0000313" key="4">
    <source>
        <dbReference type="Proteomes" id="UP001224418"/>
    </source>
</evidence>
<organism evidence="3 4">
    <name type="scientific">Hathewaya limosa</name>
    <name type="common">Clostridium limosum</name>
    <dbReference type="NCBI Taxonomy" id="1536"/>
    <lineage>
        <taxon>Bacteria</taxon>
        <taxon>Bacillati</taxon>
        <taxon>Bacillota</taxon>
        <taxon>Clostridia</taxon>
        <taxon>Eubacteriales</taxon>
        <taxon>Clostridiaceae</taxon>
        <taxon>Hathewaya</taxon>
    </lineage>
</organism>
<dbReference type="SUPFAM" id="SSF47413">
    <property type="entry name" value="lambda repressor-like DNA-binding domains"/>
    <property type="match status" value="1"/>
</dbReference>
<dbReference type="Pfam" id="PF01381">
    <property type="entry name" value="HTH_3"/>
    <property type="match status" value="1"/>
</dbReference>
<sequence>MRKILRNTREKFNLTQKEIADKLNISRCTYTNIENGTKNPSFKLAMRIKSVFNYQKDDIFLDL</sequence>